<proteinExistence type="predicted"/>
<evidence type="ECO:0000313" key="1">
    <source>
        <dbReference type="EMBL" id="MBK1621859.1"/>
    </source>
</evidence>
<comment type="caution">
    <text evidence="1">The sequence shown here is derived from an EMBL/GenBank/DDBJ whole genome shotgun (WGS) entry which is preliminary data.</text>
</comment>
<evidence type="ECO:0000313" key="2">
    <source>
        <dbReference type="Proteomes" id="UP001138768"/>
    </source>
</evidence>
<accession>A0A9X0WEA5</accession>
<dbReference type="EMBL" id="NRRY01000149">
    <property type="protein sequence ID" value="MBK1621859.1"/>
    <property type="molecule type" value="Genomic_DNA"/>
</dbReference>
<sequence length="159" mass="17281">MICDHCGGPSTPCGLSLTRSLQWMSIVPAKDLPGYNWPSELVECVNIVRDSAEEIGRYCSHPCWSAAEPDWIAALGLTRPYPPAGLAVPCSRCGTLVDRLRVHVAYNLSDECYVEESDGSLSVKPNDEDTLAVLCNRCESPGVEVETQEQTSRPETAPA</sequence>
<protein>
    <submittedName>
        <fullName evidence="1">Uncharacterized protein</fullName>
    </submittedName>
</protein>
<name>A0A9X0WEA5_9GAMM</name>
<reference evidence="1 2" key="1">
    <citation type="journal article" date="2020" name="Microorganisms">
        <title>Osmotic Adaptation and Compatible Solute Biosynthesis of Phototrophic Bacteria as Revealed from Genome Analyses.</title>
        <authorList>
            <person name="Imhoff J.F."/>
            <person name="Rahn T."/>
            <person name="Kunzel S."/>
            <person name="Keller A."/>
            <person name="Neulinger S.C."/>
        </authorList>
    </citation>
    <scope>NUCLEOTIDE SEQUENCE [LARGE SCALE GENOMIC DNA]</scope>
    <source>
        <strain evidence="1 2">DSM 25653</strain>
    </source>
</reference>
<organism evidence="1 2">
    <name type="scientific">Lamprobacter modestohalophilus</name>
    <dbReference type="NCBI Taxonomy" id="1064514"/>
    <lineage>
        <taxon>Bacteria</taxon>
        <taxon>Pseudomonadati</taxon>
        <taxon>Pseudomonadota</taxon>
        <taxon>Gammaproteobacteria</taxon>
        <taxon>Chromatiales</taxon>
        <taxon>Chromatiaceae</taxon>
        <taxon>Lamprobacter</taxon>
    </lineage>
</organism>
<gene>
    <name evidence="1" type="ORF">CKO42_26510</name>
</gene>
<dbReference type="Proteomes" id="UP001138768">
    <property type="component" value="Unassembled WGS sequence"/>
</dbReference>
<dbReference type="AlphaFoldDB" id="A0A9X0WEA5"/>
<keyword evidence="2" id="KW-1185">Reference proteome</keyword>